<evidence type="ECO:0000313" key="1">
    <source>
        <dbReference type="EMBL" id="KHD24770.1"/>
    </source>
</evidence>
<proteinExistence type="predicted"/>
<dbReference type="EMBL" id="JRWR01000008">
    <property type="protein sequence ID" value="KHD24770.1"/>
    <property type="molecule type" value="Genomic_DNA"/>
</dbReference>
<keyword evidence="2" id="KW-1185">Reference proteome</keyword>
<comment type="caution">
    <text evidence="1">The sequence shown here is derived from an EMBL/GenBank/DDBJ whole genome shotgun (WGS) entry which is preliminary data.</text>
</comment>
<gene>
    <name evidence="1" type="ORF">NM09_11470</name>
</gene>
<reference evidence="1" key="1">
    <citation type="submission" date="2014-10" db="EMBL/GenBank/DDBJ databases">
        <title>Genome sequencing of Vibrio caribbeanicus T14.</title>
        <authorList>
            <person name="Chan K.-G."/>
            <person name="Mohamad N.I."/>
        </authorList>
    </citation>
    <scope>NUCLEOTIDE SEQUENCE</scope>
    <source>
        <strain evidence="1">T14</strain>
    </source>
</reference>
<accession>A0ACC4NW76</accession>
<sequence>MLLSSAFINGSQIYPFTALMLFIPGLLLWRLGAFGAGDIKLICVFSLLIQPDFLLLVGVILMLLGGLEALVYILIKKFKPISIVHDGLPFAIPIVLSGVFGIGASI</sequence>
<name>A0ACC4NW76_9VIBR</name>
<protein>
    <submittedName>
        <fullName evidence="1">Uncharacterized protein</fullName>
    </submittedName>
</protein>
<dbReference type="Proteomes" id="UP000030421">
    <property type="component" value="Unassembled WGS sequence"/>
</dbReference>
<evidence type="ECO:0000313" key="2">
    <source>
        <dbReference type="Proteomes" id="UP000030421"/>
    </source>
</evidence>
<organism evidence="1 2">
    <name type="scientific">Vibrio caribbeanicus</name>
    <dbReference type="NCBI Taxonomy" id="701175"/>
    <lineage>
        <taxon>Bacteria</taxon>
        <taxon>Pseudomonadati</taxon>
        <taxon>Pseudomonadota</taxon>
        <taxon>Gammaproteobacteria</taxon>
        <taxon>Vibrionales</taxon>
        <taxon>Vibrionaceae</taxon>
        <taxon>Vibrio</taxon>
    </lineage>
</organism>